<evidence type="ECO:0000313" key="1">
    <source>
        <dbReference type="EMBL" id="KAH1114836.1"/>
    </source>
</evidence>
<keyword evidence="2" id="KW-1185">Reference proteome</keyword>
<dbReference type="Proteomes" id="UP000828251">
    <property type="component" value="Unassembled WGS sequence"/>
</dbReference>
<gene>
    <name evidence="1" type="ORF">J1N35_008214</name>
</gene>
<dbReference type="AlphaFoldDB" id="A0A9D3W8N8"/>
<protein>
    <submittedName>
        <fullName evidence="1">Uncharacterized protein</fullName>
    </submittedName>
</protein>
<proteinExistence type="predicted"/>
<dbReference type="EMBL" id="JAIQCV010000003">
    <property type="protein sequence ID" value="KAH1114836.1"/>
    <property type="molecule type" value="Genomic_DNA"/>
</dbReference>
<accession>A0A9D3W8N8</accession>
<name>A0A9D3W8N8_9ROSI</name>
<organism evidence="1 2">
    <name type="scientific">Gossypium stocksii</name>
    <dbReference type="NCBI Taxonomy" id="47602"/>
    <lineage>
        <taxon>Eukaryota</taxon>
        <taxon>Viridiplantae</taxon>
        <taxon>Streptophyta</taxon>
        <taxon>Embryophyta</taxon>
        <taxon>Tracheophyta</taxon>
        <taxon>Spermatophyta</taxon>
        <taxon>Magnoliopsida</taxon>
        <taxon>eudicotyledons</taxon>
        <taxon>Gunneridae</taxon>
        <taxon>Pentapetalae</taxon>
        <taxon>rosids</taxon>
        <taxon>malvids</taxon>
        <taxon>Malvales</taxon>
        <taxon>Malvaceae</taxon>
        <taxon>Malvoideae</taxon>
        <taxon>Gossypium</taxon>
    </lineage>
</organism>
<dbReference type="OrthoDB" id="990321at2759"/>
<comment type="caution">
    <text evidence="1">The sequence shown here is derived from an EMBL/GenBank/DDBJ whole genome shotgun (WGS) entry which is preliminary data.</text>
</comment>
<reference evidence="1 2" key="1">
    <citation type="journal article" date="2021" name="Plant Biotechnol. J.">
        <title>Multi-omics assisted identification of the key and species-specific regulatory components of drought-tolerant mechanisms in Gossypium stocksii.</title>
        <authorList>
            <person name="Yu D."/>
            <person name="Ke L."/>
            <person name="Zhang D."/>
            <person name="Wu Y."/>
            <person name="Sun Y."/>
            <person name="Mei J."/>
            <person name="Sun J."/>
            <person name="Sun Y."/>
        </authorList>
    </citation>
    <scope>NUCLEOTIDE SEQUENCE [LARGE SCALE GENOMIC DNA]</scope>
    <source>
        <strain evidence="2">cv. E1</strain>
        <tissue evidence="1">Leaf</tissue>
    </source>
</reference>
<evidence type="ECO:0000313" key="2">
    <source>
        <dbReference type="Proteomes" id="UP000828251"/>
    </source>
</evidence>
<sequence>MGDIHADREASWTNSEESFYSSEDEELRGVDRGTRLVIDKGLPLQMLNPIIAVTIARLVGEAMEVDWHAKFPMNIQFLRDVNHLEFEDDSLYNLILDPLGGDFGDQPSPTSVLPEVGNETACDVPIFMPMHTD</sequence>